<gene>
    <name evidence="8" type="ORF">RHTO0S_04e07778g</name>
</gene>
<reference evidence="8" key="1">
    <citation type="journal article" date="2014" name="Genome Announc.">
        <title>Draft genome sequence of Rhodosporidium toruloides CECT1137, an oleaginous yeast of biotechnological interest.</title>
        <authorList>
            <person name="Morin N."/>
            <person name="Calcas X."/>
            <person name="Devillers H."/>
            <person name="Durrens P."/>
            <person name="Sherman D.J."/>
            <person name="Nicaud J.-M."/>
            <person name="Neuveglise C."/>
        </authorList>
    </citation>
    <scope>NUCLEOTIDE SEQUENCE</scope>
    <source>
        <strain evidence="8">CECT1137</strain>
    </source>
</reference>
<dbReference type="AlphaFoldDB" id="A0A061AWA5"/>
<dbReference type="PANTHER" id="PTHR21320:SF3">
    <property type="entry name" value="CYTOCHROME C OXIDASE ASSEMBLY PROTEIN COX11, MITOCHONDRIAL-RELATED"/>
    <property type="match status" value="1"/>
</dbReference>
<dbReference type="InterPro" id="IPR023471">
    <property type="entry name" value="CtaG/Cox11_dom_sf"/>
</dbReference>
<dbReference type="Gene3D" id="2.60.370.10">
    <property type="entry name" value="Ctag/Cox11"/>
    <property type="match status" value="1"/>
</dbReference>
<evidence type="ECO:0000256" key="2">
    <source>
        <dbReference type="ARBA" id="ARBA00004243"/>
    </source>
</evidence>
<comment type="subcellular location">
    <subcellularLocation>
        <location evidence="2">Mitochondrion inner membrane</location>
        <topology evidence="2">Single-pass membrane protein</topology>
        <orientation evidence="2">Intermembrane side</orientation>
    </subcellularLocation>
</comment>
<dbReference type="Pfam" id="PF04442">
    <property type="entry name" value="CtaG_Cox11"/>
    <property type="match status" value="1"/>
</dbReference>
<dbReference type="NCBIfam" id="NF003465">
    <property type="entry name" value="PRK05089.1"/>
    <property type="match status" value="1"/>
</dbReference>
<keyword evidence="4 7" id="KW-1133">Transmembrane helix</keyword>
<keyword evidence="5 7" id="KW-0472">Membrane</keyword>
<dbReference type="HAMAP" id="MF_00155">
    <property type="entry name" value="CtaG"/>
    <property type="match status" value="1"/>
</dbReference>
<organism evidence="8">
    <name type="scientific">Rhodotorula toruloides</name>
    <name type="common">Yeast</name>
    <name type="synonym">Rhodosporidium toruloides</name>
    <dbReference type="NCBI Taxonomy" id="5286"/>
    <lineage>
        <taxon>Eukaryota</taxon>
        <taxon>Fungi</taxon>
        <taxon>Dikarya</taxon>
        <taxon>Basidiomycota</taxon>
        <taxon>Pucciniomycotina</taxon>
        <taxon>Microbotryomycetes</taxon>
        <taxon>Sporidiobolales</taxon>
        <taxon>Sporidiobolaceae</taxon>
        <taxon>Rhodotorula</taxon>
    </lineage>
</organism>
<protein>
    <submittedName>
        <fullName evidence="8">RHTO0S04e07778g1_1</fullName>
    </submittedName>
</protein>
<dbReference type="InterPro" id="IPR007533">
    <property type="entry name" value="Cyt_c_oxidase_assmbl_CtaG"/>
</dbReference>
<accession>A0A061AWA5</accession>
<dbReference type="GO" id="GO:0005759">
    <property type="term" value="C:mitochondrial matrix"/>
    <property type="evidence" value="ECO:0007669"/>
    <property type="project" value="UniProtKB-ARBA"/>
</dbReference>
<sequence length="277" mass="30790">MLGTRLAGSLSRLATARPPPCPCLAHTTPFPSLRSLPRPRTRPSQRFASSSTAQEGARRPVAGGNVYQRARQEHYKQRNRSLLLYSAATVLVVTAGSYLAVPLYRVFCSTTGYGGTPDTDSSKFTPDRLIPRTDLDRRIRVTFNADASDALPWSFEPQQKEVRVLPGETALAFYTATNHSSEDIIGIATYNVTPQNIAPYFAKVECFCFEEQRLLAGEEVDLPVFFFIDRDFVDDPLMKDVREVTLSYTFFRARRDSYGNLVPSEGPLAVPNSVPAV</sequence>
<proteinExistence type="inferred from homology"/>
<dbReference type="GO" id="GO:0005743">
    <property type="term" value="C:mitochondrial inner membrane"/>
    <property type="evidence" value="ECO:0007669"/>
    <property type="project" value="UniProtKB-SubCell"/>
</dbReference>
<name>A0A061AWA5_RHOTO</name>
<evidence type="ECO:0000256" key="6">
    <source>
        <dbReference type="SAM" id="MobiDB-lite"/>
    </source>
</evidence>
<dbReference type="OrthoDB" id="1704689at2759"/>
<dbReference type="PANTHER" id="PTHR21320">
    <property type="entry name" value="CYTOCHROME C OXIDASE ASSEMBLY PROTEIN COX11-RELATED"/>
    <property type="match status" value="1"/>
</dbReference>
<dbReference type="FunFam" id="2.60.370.10:FF:000001">
    <property type="entry name" value="COX11 cytochrome c oxidase assembly homolog"/>
    <property type="match status" value="1"/>
</dbReference>
<evidence type="ECO:0000256" key="7">
    <source>
        <dbReference type="SAM" id="Phobius"/>
    </source>
</evidence>
<evidence type="ECO:0000256" key="4">
    <source>
        <dbReference type="ARBA" id="ARBA00022989"/>
    </source>
</evidence>
<feature type="transmembrane region" description="Helical" evidence="7">
    <location>
        <begin position="82"/>
        <end position="101"/>
    </location>
</feature>
<evidence type="ECO:0000256" key="5">
    <source>
        <dbReference type="ARBA" id="ARBA00023136"/>
    </source>
</evidence>
<keyword evidence="3 7" id="KW-0812">Transmembrane</keyword>
<evidence type="ECO:0000256" key="3">
    <source>
        <dbReference type="ARBA" id="ARBA00022692"/>
    </source>
</evidence>
<dbReference type="SUPFAM" id="SSF110111">
    <property type="entry name" value="Ctag/Cox11"/>
    <property type="match status" value="1"/>
</dbReference>
<feature type="region of interest" description="Disordered" evidence="6">
    <location>
        <begin position="27"/>
        <end position="66"/>
    </location>
</feature>
<evidence type="ECO:0000313" key="8">
    <source>
        <dbReference type="EMBL" id="CDR39682.1"/>
    </source>
</evidence>
<evidence type="ECO:0000256" key="1">
    <source>
        <dbReference type="ARBA" id="ARBA00004007"/>
    </source>
</evidence>
<dbReference type="EMBL" id="LK052939">
    <property type="protein sequence ID" value="CDR39682.1"/>
    <property type="molecule type" value="Genomic_DNA"/>
</dbReference>
<comment type="function">
    <text evidence="1">Exerts its effect at some terminal stage of cytochrome c oxidase synthesis, probably by being involved in the insertion of the copper B into subunit I.</text>
</comment>
<dbReference type="GO" id="GO:0005507">
    <property type="term" value="F:copper ion binding"/>
    <property type="evidence" value="ECO:0007669"/>
    <property type="project" value="InterPro"/>
</dbReference>